<dbReference type="EMBL" id="MW145139">
    <property type="protein sequence ID" value="QPB11458.1"/>
    <property type="molecule type" value="Genomic_DNA"/>
</dbReference>
<dbReference type="SUPFAM" id="SSF51274">
    <property type="entry name" value="Head decoration protein D (gpD, major capsid protein D)"/>
    <property type="match status" value="1"/>
</dbReference>
<evidence type="ECO:0000313" key="1">
    <source>
        <dbReference type="EMBL" id="QPB11458.1"/>
    </source>
</evidence>
<protein>
    <submittedName>
        <fullName evidence="1">Uncharacterized protein</fullName>
    </submittedName>
</protein>
<keyword evidence="2" id="KW-1185">Reference proteome</keyword>
<dbReference type="Proteomes" id="UP000663201">
    <property type="component" value="Segment"/>
</dbReference>
<reference evidence="1" key="1">
    <citation type="submission" date="2020-10" db="EMBL/GenBank/DDBJ databases">
        <authorList>
            <person name="Ben Porat S."/>
            <person name="Alkalay-Oren S."/>
            <person name="Coppenhagen-Glazer S."/>
            <person name="Hazan R."/>
        </authorList>
    </citation>
    <scope>NUCLEOTIDE SEQUENCE</scope>
</reference>
<organism evidence="1 2">
    <name type="scientific">Providencia phage Kokobel1</name>
    <dbReference type="NCBI Taxonomy" id="2783540"/>
    <lineage>
        <taxon>Viruses</taxon>
        <taxon>Duplodnaviria</taxon>
        <taxon>Heunggongvirae</taxon>
        <taxon>Uroviricota</taxon>
        <taxon>Caudoviricetes</taxon>
        <taxon>Casjensviridae</taxon>
        <taxon>Kokobelvirus</taxon>
        <taxon>Kokobelvirus kokobel1</taxon>
    </lineage>
</organism>
<dbReference type="InterPro" id="IPR036630">
    <property type="entry name" value="Head_decoration_D_sf"/>
</dbReference>
<dbReference type="RefSeq" id="YP_009997922.1">
    <property type="nucleotide sequence ID" value="NC_052979.1"/>
</dbReference>
<evidence type="ECO:0000313" key="2">
    <source>
        <dbReference type="Proteomes" id="UP000663201"/>
    </source>
</evidence>
<dbReference type="GeneID" id="62680437"/>
<dbReference type="KEGG" id="vg:62680437"/>
<name>A0A873WQS4_9CAUD</name>
<proteinExistence type="predicted"/>
<sequence length="128" mass="13996">MKNTNVDMLAGGRDLNAWEPTQIFAGESPITTDNAVAAADIEMYQPVYREDETGKLRPYDSVASAQDPKIYPVGISAQAAKAGESVPFYTGGTFNYDAITWPDTFADVLAAKLLFETHQATIIIKKLY</sequence>
<accession>A0A873WQS4</accession>
<dbReference type="Gene3D" id="2.40.300.10">
    <property type="entry name" value="Head decoration protein D"/>
    <property type="match status" value="1"/>
</dbReference>